<dbReference type="RefSeq" id="WP_093010160.1">
    <property type="nucleotide sequence ID" value="NZ_FOXV01000004.1"/>
</dbReference>
<name>A0A1I5XPZ0_9RHOB</name>
<feature type="transmembrane region" description="Helical" evidence="4">
    <location>
        <begin position="98"/>
        <end position="118"/>
    </location>
</feature>
<sequence>MANLTEPDVTEIYGTLTDDDGEATAREARNGLRHMLSLSMTKVADGLLSPKLVLAYIMQSIGAPAMLTGVLVPIREAGALLPQILLAGPVEATRHRKWFWVAGCLGQAVGAGGIALSALTLEGWAGGIAICALLALLAVSRAACSVSYKDILGKTVGKTRRGAIKGVAGSAASAAVLLFALLLLSGLMQEVTPLAIAVGIAAALWLVAAALFSRLEEKPSEPQERDGLNLAPLREDKQFRRFIAARGALTTTALAPPYLVLLDDSDSALQKLGALLLASAAAGFVSSFVWGRLSDRSSRKVLILAGLAGALSMAAAVIAALAGWTAAIWVTPLILFVLQIAYQGVRVGRSTYLVDMAPEDQRSSYAALANTAIGILLLIVGAIGGALAALGPVAALAGFAILSALGAMIAIGLAEVERG</sequence>
<evidence type="ECO:0000256" key="2">
    <source>
        <dbReference type="ARBA" id="ARBA00022989"/>
    </source>
</evidence>
<dbReference type="PANTHER" id="PTHR23526">
    <property type="entry name" value="INTEGRAL MEMBRANE TRANSPORT PROTEIN-RELATED"/>
    <property type="match status" value="1"/>
</dbReference>
<evidence type="ECO:0000256" key="1">
    <source>
        <dbReference type="ARBA" id="ARBA00022692"/>
    </source>
</evidence>
<dbReference type="PROSITE" id="PS50850">
    <property type="entry name" value="MFS"/>
    <property type="match status" value="1"/>
</dbReference>
<feature type="transmembrane region" description="Helical" evidence="4">
    <location>
        <begin position="365"/>
        <end position="387"/>
    </location>
</feature>
<feature type="transmembrane region" description="Helical" evidence="4">
    <location>
        <begin position="272"/>
        <end position="290"/>
    </location>
</feature>
<proteinExistence type="predicted"/>
<evidence type="ECO:0000256" key="4">
    <source>
        <dbReference type="SAM" id="Phobius"/>
    </source>
</evidence>
<protein>
    <submittedName>
        <fullName evidence="6">Major Facilitator Superfamily protein</fullName>
    </submittedName>
</protein>
<feature type="transmembrane region" description="Helical" evidence="4">
    <location>
        <begin position="124"/>
        <end position="146"/>
    </location>
</feature>
<evidence type="ECO:0000259" key="5">
    <source>
        <dbReference type="PROSITE" id="PS50850"/>
    </source>
</evidence>
<dbReference type="PANTHER" id="PTHR23526:SF4">
    <property type="entry name" value="INTEGRAL MEMBRANE TRANSPORT PROTEIN"/>
    <property type="match status" value="1"/>
</dbReference>
<keyword evidence="3 4" id="KW-0472">Membrane</keyword>
<organism evidence="6 7">
    <name type="scientific">Roseivivax halotolerans</name>
    <dbReference type="NCBI Taxonomy" id="93684"/>
    <lineage>
        <taxon>Bacteria</taxon>
        <taxon>Pseudomonadati</taxon>
        <taxon>Pseudomonadota</taxon>
        <taxon>Alphaproteobacteria</taxon>
        <taxon>Rhodobacterales</taxon>
        <taxon>Roseobacteraceae</taxon>
        <taxon>Roseivivax</taxon>
    </lineage>
</organism>
<dbReference type="SUPFAM" id="SSF103473">
    <property type="entry name" value="MFS general substrate transporter"/>
    <property type="match status" value="1"/>
</dbReference>
<keyword evidence="7" id="KW-1185">Reference proteome</keyword>
<dbReference type="InterPro" id="IPR020846">
    <property type="entry name" value="MFS_dom"/>
</dbReference>
<reference evidence="7" key="1">
    <citation type="submission" date="2016-10" db="EMBL/GenBank/DDBJ databases">
        <authorList>
            <person name="Varghese N."/>
            <person name="Submissions S."/>
        </authorList>
    </citation>
    <scope>NUCLEOTIDE SEQUENCE [LARGE SCALE GENOMIC DNA]</scope>
    <source>
        <strain evidence="7">JCM 10271</strain>
    </source>
</reference>
<feature type="transmembrane region" description="Helical" evidence="4">
    <location>
        <begin position="327"/>
        <end position="345"/>
    </location>
</feature>
<dbReference type="InterPro" id="IPR036259">
    <property type="entry name" value="MFS_trans_sf"/>
</dbReference>
<feature type="transmembrane region" description="Helical" evidence="4">
    <location>
        <begin position="53"/>
        <end position="74"/>
    </location>
</feature>
<dbReference type="AlphaFoldDB" id="A0A1I5XPZ0"/>
<evidence type="ECO:0000313" key="6">
    <source>
        <dbReference type="EMBL" id="SFQ33980.1"/>
    </source>
</evidence>
<accession>A0A1I5XPZ0</accession>
<feature type="transmembrane region" description="Helical" evidence="4">
    <location>
        <begin position="167"/>
        <end position="188"/>
    </location>
</feature>
<evidence type="ECO:0000256" key="3">
    <source>
        <dbReference type="ARBA" id="ARBA00023136"/>
    </source>
</evidence>
<dbReference type="Gene3D" id="1.20.1250.20">
    <property type="entry name" value="MFS general substrate transporter like domains"/>
    <property type="match status" value="2"/>
</dbReference>
<dbReference type="STRING" id="93684.SAMN05421853_10438"/>
<keyword evidence="1 4" id="KW-0812">Transmembrane</keyword>
<feature type="transmembrane region" description="Helical" evidence="4">
    <location>
        <begin position="243"/>
        <end position="260"/>
    </location>
</feature>
<dbReference type="InterPro" id="IPR011701">
    <property type="entry name" value="MFS"/>
</dbReference>
<feature type="transmembrane region" description="Helical" evidence="4">
    <location>
        <begin position="302"/>
        <end position="321"/>
    </location>
</feature>
<dbReference type="GO" id="GO:0022857">
    <property type="term" value="F:transmembrane transporter activity"/>
    <property type="evidence" value="ECO:0007669"/>
    <property type="project" value="InterPro"/>
</dbReference>
<keyword evidence="2 4" id="KW-1133">Transmembrane helix</keyword>
<feature type="transmembrane region" description="Helical" evidence="4">
    <location>
        <begin position="194"/>
        <end position="215"/>
    </location>
</feature>
<feature type="transmembrane region" description="Helical" evidence="4">
    <location>
        <begin position="393"/>
        <end position="414"/>
    </location>
</feature>
<dbReference type="EMBL" id="FOXV01000004">
    <property type="protein sequence ID" value="SFQ33980.1"/>
    <property type="molecule type" value="Genomic_DNA"/>
</dbReference>
<dbReference type="Pfam" id="PF07690">
    <property type="entry name" value="MFS_1"/>
    <property type="match status" value="1"/>
</dbReference>
<feature type="domain" description="Major facilitator superfamily (MFS) profile" evidence="5">
    <location>
        <begin position="194"/>
        <end position="419"/>
    </location>
</feature>
<dbReference type="InterPro" id="IPR052528">
    <property type="entry name" value="Sugar_transport-like"/>
</dbReference>
<gene>
    <name evidence="6" type="ORF">SAMN05421853_10438</name>
</gene>
<evidence type="ECO:0000313" key="7">
    <source>
        <dbReference type="Proteomes" id="UP000243106"/>
    </source>
</evidence>
<dbReference type="Proteomes" id="UP000243106">
    <property type="component" value="Unassembled WGS sequence"/>
</dbReference>